<dbReference type="PANTHER" id="PTHR12582">
    <property type="entry name" value="NETRIN RECEPTOR UNC5"/>
    <property type="match status" value="1"/>
</dbReference>
<name>A0AAV5TN39_9BILA</name>
<feature type="domain" description="Death" evidence="1">
    <location>
        <begin position="384"/>
        <end position="470"/>
    </location>
</feature>
<dbReference type="InterPro" id="IPR000488">
    <property type="entry name" value="Death_dom"/>
</dbReference>
<evidence type="ECO:0000313" key="2">
    <source>
        <dbReference type="EMBL" id="GMS95597.1"/>
    </source>
</evidence>
<dbReference type="EMBL" id="BTSX01000004">
    <property type="protein sequence ID" value="GMS95597.1"/>
    <property type="molecule type" value="Genomic_DNA"/>
</dbReference>
<dbReference type="AlphaFoldDB" id="A0AAV5TN39"/>
<dbReference type="SMART" id="SM00005">
    <property type="entry name" value="DEATH"/>
    <property type="match status" value="1"/>
</dbReference>
<dbReference type="GO" id="GO:0005042">
    <property type="term" value="F:netrin receptor activity"/>
    <property type="evidence" value="ECO:0007669"/>
    <property type="project" value="InterPro"/>
</dbReference>
<dbReference type="Gene3D" id="2.60.220.30">
    <property type="match status" value="1"/>
</dbReference>
<reference evidence="2" key="1">
    <citation type="submission" date="2023-10" db="EMBL/GenBank/DDBJ databases">
        <title>Genome assembly of Pristionchus species.</title>
        <authorList>
            <person name="Yoshida K."/>
            <person name="Sommer R.J."/>
        </authorList>
    </citation>
    <scope>NUCLEOTIDE SEQUENCE</scope>
    <source>
        <strain evidence="2">RS0144</strain>
    </source>
</reference>
<dbReference type="GO" id="GO:0016020">
    <property type="term" value="C:membrane"/>
    <property type="evidence" value="ECO:0007669"/>
    <property type="project" value="InterPro"/>
</dbReference>
<evidence type="ECO:0000259" key="1">
    <source>
        <dbReference type="SMART" id="SM00005"/>
    </source>
</evidence>
<dbReference type="Proteomes" id="UP001432027">
    <property type="component" value="Unassembled WGS sequence"/>
</dbReference>
<dbReference type="InterPro" id="IPR000906">
    <property type="entry name" value="ZU5_dom"/>
</dbReference>
<evidence type="ECO:0000313" key="3">
    <source>
        <dbReference type="Proteomes" id="UP001432027"/>
    </source>
</evidence>
<dbReference type="InterPro" id="IPR037936">
    <property type="entry name" value="UNC5A-D"/>
</dbReference>
<comment type="caution">
    <text evidence="2">The sequence shown here is derived from an EMBL/GenBank/DDBJ whole genome shotgun (WGS) entry which is preliminary data.</text>
</comment>
<dbReference type="InterPro" id="IPR011029">
    <property type="entry name" value="DEATH-like_dom_sf"/>
</dbReference>
<keyword evidence="3" id="KW-1185">Reference proteome</keyword>
<dbReference type="Pfam" id="PF00531">
    <property type="entry name" value="Death"/>
    <property type="match status" value="1"/>
</dbReference>
<dbReference type="PANTHER" id="PTHR12582:SF47">
    <property type="entry name" value="NETRIN RECEPTOR UNC-5"/>
    <property type="match status" value="1"/>
</dbReference>
<proteinExistence type="predicted"/>
<organism evidence="2 3">
    <name type="scientific">Pristionchus entomophagus</name>
    <dbReference type="NCBI Taxonomy" id="358040"/>
    <lineage>
        <taxon>Eukaryota</taxon>
        <taxon>Metazoa</taxon>
        <taxon>Ecdysozoa</taxon>
        <taxon>Nematoda</taxon>
        <taxon>Chromadorea</taxon>
        <taxon>Rhabditida</taxon>
        <taxon>Rhabditina</taxon>
        <taxon>Diplogasteromorpha</taxon>
        <taxon>Diplogasteroidea</taxon>
        <taxon>Neodiplogasteridae</taxon>
        <taxon>Pristionchus</taxon>
    </lineage>
</organism>
<dbReference type="Pfam" id="PF00791">
    <property type="entry name" value="ZU5"/>
    <property type="match status" value="1"/>
</dbReference>
<dbReference type="Gene3D" id="1.10.533.10">
    <property type="entry name" value="Death Domain, Fas"/>
    <property type="match status" value="1"/>
</dbReference>
<gene>
    <name evidence="2" type="ORF">PENTCL1PPCAC_17772</name>
</gene>
<dbReference type="GO" id="GO:0008045">
    <property type="term" value="P:motor neuron axon guidance"/>
    <property type="evidence" value="ECO:0007669"/>
    <property type="project" value="TreeGrafter"/>
</dbReference>
<sequence>IAASKSGVIVEGRGPPFIQSPLPSMTIVSTKSAYARCESGAYSMSRGGESRQALLDVSSTGSSRRKAFLTTTTSSLSEEDNYATVYECVGTDMLEGERVLPARVGREGGRLSMDKNRLNLVIGEGSLESPTLLILSTHSPSHDLPLLEDGEIAVSSLISVSSSSPFPPRFPFILSFNHSLQSIDQWTVSLYSHSHYGWDRYEVDSDNPSPSPIFTLFDSINPNVIHCTIPHYGKFLLCARPKKCNPVLRMRVAVFTPIDRKDSFPLRVVVMGEGSGLNDVVKEEHNLRLVTQSCMGVVMDGGPLCVCIEETSPSFTPIHGYTEMDISTQSLHSYSFPIKSIDRNQYFSAKLVLLQRLSTVSPLVISLSLDDDYDQLLMTEDNRVSLDFLLPHSVKQRIASLLDPPSERDWTSLAYSLGVSSFVIFGRALSSPTTVLLTLWEARREDLCHLSHALRLSGRPELAQMIDKSVR</sequence>
<feature type="non-terminal residue" evidence="2">
    <location>
        <position position="1"/>
    </location>
</feature>
<dbReference type="SUPFAM" id="SSF47986">
    <property type="entry name" value="DEATH domain"/>
    <property type="match status" value="1"/>
</dbReference>
<accession>A0AAV5TN39</accession>
<protein>
    <recommendedName>
        <fullName evidence="1">Death domain-containing protein</fullName>
    </recommendedName>
</protein>